<evidence type="ECO:0000259" key="1">
    <source>
        <dbReference type="SMART" id="SM00860"/>
    </source>
</evidence>
<comment type="caution">
    <text evidence="2">The sequence shown here is derived from an EMBL/GenBank/DDBJ whole genome shotgun (WGS) entry which is preliminary data.</text>
</comment>
<evidence type="ECO:0000313" key="3">
    <source>
        <dbReference type="Proteomes" id="UP000273119"/>
    </source>
</evidence>
<feature type="domain" description="Knr4/Smi1-like" evidence="1">
    <location>
        <begin position="30"/>
        <end position="177"/>
    </location>
</feature>
<dbReference type="Gene3D" id="3.40.1580.10">
    <property type="entry name" value="SMI1/KNR4-like"/>
    <property type="match status" value="1"/>
</dbReference>
<dbReference type="InterPro" id="IPR018958">
    <property type="entry name" value="Knr4/Smi1-like_dom"/>
</dbReference>
<dbReference type="SMART" id="SM00860">
    <property type="entry name" value="SMI1_KNR4"/>
    <property type="match status" value="1"/>
</dbReference>
<sequence>MPGPDADPTPLWAHIEELLGDEAEELLAPGATQDQLNELEEELGYPLPAQLRTALTRHNGTLTDHPDLPGHQLLSTQEIAEEHATNTDAYEDTNQEILASPNPYAATNFTPNTTQPGIWNTAWIPITTDGTGNNHILDTNPGPAGHTGQILTITTNTPPTGPTYPSYAALLTTWATNL</sequence>
<dbReference type="InterPro" id="IPR037883">
    <property type="entry name" value="Knr4/Smi1-like_sf"/>
</dbReference>
<feature type="non-terminal residue" evidence="2">
    <location>
        <position position="178"/>
    </location>
</feature>
<dbReference type="AlphaFoldDB" id="A0A496PF92"/>
<gene>
    <name evidence="2" type="ORF">DWQ67_13540</name>
</gene>
<keyword evidence="3" id="KW-1185">Reference proteome</keyword>
<dbReference type="PANTHER" id="PTHR47432">
    <property type="entry name" value="CELL WALL ASSEMBLY REGULATOR SMI1"/>
    <property type="match status" value="1"/>
</dbReference>
<proteinExistence type="predicted"/>
<accession>A0A496PF92</accession>
<organism evidence="2 3">
    <name type="scientific">Galactobacter caseinivorans</name>
    <dbReference type="NCBI Taxonomy" id="2676123"/>
    <lineage>
        <taxon>Bacteria</taxon>
        <taxon>Bacillati</taxon>
        <taxon>Actinomycetota</taxon>
        <taxon>Actinomycetes</taxon>
        <taxon>Micrococcales</taxon>
        <taxon>Micrococcaceae</taxon>
        <taxon>Galactobacter</taxon>
    </lineage>
</organism>
<dbReference type="EMBL" id="QQXL01000016">
    <property type="protein sequence ID" value="RKW69369.1"/>
    <property type="molecule type" value="Genomic_DNA"/>
</dbReference>
<dbReference type="Proteomes" id="UP000273119">
    <property type="component" value="Unassembled WGS sequence"/>
</dbReference>
<dbReference type="InterPro" id="IPR051873">
    <property type="entry name" value="KNR4/SMI1_regulator"/>
</dbReference>
<protein>
    <recommendedName>
        <fullName evidence="1">Knr4/Smi1-like domain-containing protein</fullName>
    </recommendedName>
</protein>
<dbReference type="Pfam" id="PF09346">
    <property type="entry name" value="SMI1_KNR4"/>
    <property type="match status" value="1"/>
</dbReference>
<evidence type="ECO:0000313" key="2">
    <source>
        <dbReference type="EMBL" id="RKW69369.1"/>
    </source>
</evidence>
<reference evidence="2 3" key="1">
    <citation type="submission" date="2018-07" db="EMBL/GenBank/DDBJ databases">
        <title>Arthrobacter sp. nov., isolated from raw cow's milk with high bacterial count.</title>
        <authorList>
            <person name="Hahne J."/>
            <person name="Isele D."/>
            <person name="Lipski A."/>
        </authorList>
    </citation>
    <scope>NUCLEOTIDE SEQUENCE [LARGE SCALE GENOMIC DNA]</scope>
    <source>
        <strain evidence="2 3">JZ R-183</strain>
    </source>
</reference>
<dbReference type="PANTHER" id="PTHR47432:SF1">
    <property type="entry name" value="CELL WALL ASSEMBLY REGULATOR SMI1"/>
    <property type="match status" value="1"/>
</dbReference>
<dbReference type="SUPFAM" id="SSF160631">
    <property type="entry name" value="SMI1/KNR4-like"/>
    <property type="match status" value="1"/>
</dbReference>
<name>A0A496PF92_9MICC</name>